<dbReference type="PANTHER" id="PTHR30244:SF34">
    <property type="entry name" value="DTDP-4-AMINO-4,6-DIDEOXYGALACTOSE TRANSAMINASE"/>
    <property type="match status" value="1"/>
</dbReference>
<dbReference type="Pfam" id="PF01041">
    <property type="entry name" value="DegT_DnrJ_EryC1"/>
    <property type="match status" value="1"/>
</dbReference>
<dbReference type="Proteomes" id="UP000178254">
    <property type="component" value="Unassembled WGS sequence"/>
</dbReference>
<dbReference type="Gene3D" id="3.40.640.10">
    <property type="entry name" value="Type I PLP-dependent aspartate aminotransferase-like (Major domain)"/>
    <property type="match status" value="1"/>
</dbReference>
<dbReference type="InterPro" id="IPR000653">
    <property type="entry name" value="DegT/StrS_aminotransferase"/>
</dbReference>
<name>A0A1F6PG46_9BACT</name>
<dbReference type="InterPro" id="IPR015424">
    <property type="entry name" value="PyrdxlP-dep_Trfase"/>
</dbReference>
<protein>
    <recommendedName>
        <fullName evidence="4">Aminotransferase DegT</fullName>
    </recommendedName>
</protein>
<evidence type="ECO:0008006" key="4">
    <source>
        <dbReference type="Google" id="ProtNLM"/>
    </source>
</evidence>
<dbReference type="GO" id="GO:0030170">
    <property type="term" value="F:pyridoxal phosphate binding"/>
    <property type="evidence" value="ECO:0007669"/>
    <property type="project" value="TreeGrafter"/>
</dbReference>
<comment type="caution">
    <text evidence="2">The sequence shown here is derived from an EMBL/GenBank/DDBJ whole genome shotgun (WGS) entry which is preliminary data.</text>
</comment>
<dbReference type="EMBL" id="MFRE01000005">
    <property type="protein sequence ID" value="OGH94963.1"/>
    <property type="molecule type" value="Genomic_DNA"/>
</dbReference>
<dbReference type="PIRSF" id="PIRSF000390">
    <property type="entry name" value="PLP_StrS"/>
    <property type="match status" value="1"/>
</dbReference>
<dbReference type="GO" id="GO:0008483">
    <property type="term" value="F:transaminase activity"/>
    <property type="evidence" value="ECO:0007669"/>
    <property type="project" value="TreeGrafter"/>
</dbReference>
<organism evidence="2 3">
    <name type="scientific">Candidatus Magasanikbacteria bacterium RIFOXYD2_FULL_41_14</name>
    <dbReference type="NCBI Taxonomy" id="1798709"/>
    <lineage>
        <taxon>Bacteria</taxon>
        <taxon>Candidatus Magasanikiibacteriota</taxon>
    </lineage>
</organism>
<proteinExistence type="inferred from homology"/>
<comment type="similarity">
    <text evidence="1">Belongs to the DegT/DnrJ/EryC1 family.</text>
</comment>
<sequence>MNKQIGVGDIRLGPPEKKYLQMVIDSNRLSYGQFSQRFEKEMAQNHDCNFGIFCNSGTSALLLALMTLKEKYGWSDGDEVIVPALTFIATSNVVLQANMVPVFVDADEKTYNINPDLIEQKITNKTRCIIPVHMFGLPCEMDKICVIANANGLRIIEDSCETMFASFHGKKVGSFGDLACFSTYIAHFLVTGVGGLVITNDSDLAVTVRSMMNHGRDSIYMSIDDDRDERGVVLKEVISKRFSFVRMGYSFRATELEAAIGLGQLEQKEKIVSTRIENAHFFKDALRDLEKYLILPFEPEGRDHHFMMFPIVVRSDKKNKLINFLEEANIETRDMPTVIEQPFYKQLFGDALHGYPVTKKVIDSGFYIGSHQYLTKAEKGYIIDKLHEFYK</sequence>
<keyword evidence="1" id="KW-0663">Pyridoxal phosphate</keyword>
<dbReference type="PANTHER" id="PTHR30244">
    <property type="entry name" value="TRANSAMINASE"/>
    <property type="match status" value="1"/>
</dbReference>
<reference evidence="2 3" key="1">
    <citation type="journal article" date="2016" name="Nat. Commun.">
        <title>Thousands of microbial genomes shed light on interconnected biogeochemical processes in an aquifer system.</title>
        <authorList>
            <person name="Anantharaman K."/>
            <person name="Brown C.T."/>
            <person name="Hug L.A."/>
            <person name="Sharon I."/>
            <person name="Castelle C.J."/>
            <person name="Probst A.J."/>
            <person name="Thomas B.C."/>
            <person name="Singh A."/>
            <person name="Wilkins M.J."/>
            <person name="Karaoz U."/>
            <person name="Brodie E.L."/>
            <person name="Williams K.H."/>
            <person name="Hubbard S.S."/>
            <person name="Banfield J.F."/>
        </authorList>
    </citation>
    <scope>NUCLEOTIDE SEQUENCE [LARGE SCALE GENOMIC DNA]</scope>
</reference>
<gene>
    <name evidence="2" type="ORF">A2538_04720</name>
</gene>
<evidence type="ECO:0000313" key="3">
    <source>
        <dbReference type="Proteomes" id="UP000178254"/>
    </source>
</evidence>
<dbReference type="InterPro" id="IPR015421">
    <property type="entry name" value="PyrdxlP-dep_Trfase_major"/>
</dbReference>
<accession>A0A1F6PG46</accession>
<dbReference type="Gene3D" id="3.90.1150.10">
    <property type="entry name" value="Aspartate Aminotransferase, domain 1"/>
    <property type="match status" value="1"/>
</dbReference>
<evidence type="ECO:0000313" key="2">
    <source>
        <dbReference type="EMBL" id="OGH94963.1"/>
    </source>
</evidence>
<dbReference type="InterPro" id="IPR015422">
    <property type="entry name" value="PyrdxlP-dep_Trfase_small"/>
</dbReference>
<dbReference type="STRING" id="1798709.A2538_04720"/>
<dbReference type="GO" id="GO:0000271">
    <property type="term" value="P:polysaccharide biosynthetic process"/>
    <property type="evidence" value="ECO:0007669"/>
    <property type="project" value="TreeGrafter"/>
</dbReference>
<dbReference type="AlphaFoldDB" id="A0A1F6PG46"/>
<dbReference type="SUPFAM" id="SSF53383">
    <property type="entry name" value="PLP-dependent transferases"/>
    <property type="match status" value="1"/>
</dbReference>
<evidence type="ECO:0000256" key="1">
    <source>
        <dbReference type="RuleBase" id="RU004508"/>
    </source>
</evidence>
<dbReference type="CDD" id="cd00616">
    <property type="entry name" value="AHBA_syn"/>
    <property type="match status" value="1"/>
</dbReference>